<keyword evidence="1" id="KW-1133">Transmembrane helix</keyword>
<proteinExistence type="predicted"/>
<organism evidence="2 3">
    <name type="scientific">Dyadobacter luteus</name>
    <dbReference type="NCBI Taxonomy" id="2259619"/>
    <lineage>
        <taxon>Bacteria</taxon>
        <taxon>Pseudomonadati</taxon>
        <taxon>Bacteroidota</taxon>
        <taxon>Cytophagia</taxon>
        <taxon>Cytophagales</taxon>
        <taxon>Spirosomataceae</taxon>
        <taxon>Dyadobacter</taxon>
    </lineage>
</organism>
<comment type="caution">
    <text evidence="2">The sequence shown here is derived from an EMBL/GenBank/DDBJ whole genome shotgun (WGS) entry which is preliminary data.</text>
</comment>
<evidence type="ECO:0000313" key="3">
    <source>
        <dbReference type="Proteomes" id="UP000256373"/>
    </source>
</evidence>
<protein>
    <submittedName>
        <fullName evidence="2">Uncharacterized protein</fullName>
    </submittedName>
</protein>
<dbReference type="Proteomes" id="UP000256373">
    <property type="component" value="Unassembled WGS sequence"/>
</dbReference>
<keyword evidence="3" id="KW-1185">Reference proteome</keyword>
<sequence length="185" mass="21174">MFTLSDPWSLYAALSAVCLLIYYSVVGFIFYRHDLTRWMRISPESAPERAVQKNEQHPAHLQSSPDPSIQLLQAPEQDSEQPGEQEDEHLMQLTEKINEKLKVAIKAASERGYEREDLITILQMITVDYHQLQATPLQLSVNAAIDALCEEYGLSRLDSNERADIWQINDGQHQQKLPSDDESYS</sequence>
<gene>
    <name evidence="2" type="ORF">DSL64_26815</name>
</gene>
<evidence type="ECO:0000313" key="2">
    <source>
        <dbReference type="EMBL" id="REA56410.1"/>
    </source>
</evidence>
<dbReference type="EMBL" id="QNUL01000039">
    <property type="protein sequence ID" value="REA56410.1"/>
    <property type="molecule type" value="Genomic_DNA"/>
</dbReference>
<reference evidence="2 3" key="1">
    <citation type="submission" date="2018-07" db="EMBL/GenBank/DDBJ databases">
        <title>Dyadobacter roseus sp. nov., isolated from rose rhizosphere soil.</title>
        <authorList>
            <person name="Chen L."/>
        </authorList>
    </citation>
    <scope>NUCLEOTIDE SEQUENCE [LARGE SCALE GENOMIC DNA]</scope>
    <source>
        <strain evidence="2 3">RS19</strain>
    </source>
</reference>
<evidence type="ECO:0000256" key="1">
    <source>
        <dbReference type="SAM" id="Phobius"/>
    </source>
</evidence>
<dbReference type="AlphaFoldDB" id="A0A3D8Y350"/>
<keyword evidence="1" id="KW-0472">Membrane</keyword>
<accession>A0A3D8Y350</accession>
<keyword evidence="1" id="KW-0812">Transmembrane</keyword>
<feature type="transmembrane region" description="Helical" evidence="1">
    <location>
        <begin position="12"/>
        <end position="31"/>
    </location>
</feature>
<name>A0A3D8Y350_9BACT</name>